<protein>
    <submittedName>
        <fullName evidence="1">Uncharacterized protein</fullName>
    </submittedName>
</protein>
<gene>
    <name evidence="1" type="ORF">AXG93_3515s1020</name>
</gene>
<reference evidence="1" key="1">
    <citation type="submission" date="2016-03" db="EMBL/GenBank/DDBJ databases">
        <title>Mechanisms controlling the formation of the plant cell surface in tip-growing cells are functionally conserved among land plants.</title>
        <authorList>
            <person name="Honkanen S."/>
            <person name="Jones V.A."/>
            <person name="Morieri G."/>
            <person name="Champion C."/>
            <person name="Hetherington A.J."/>
            <person name="Kelly S."/>
            <person name="Saint-Marcoux D."/>
            <person name="Proust H."/>
            <person name="Prescott H."/>
            <person name="Dolan L."/>
        </authorList>
    </citation>
    <scope>NUCLEOTIDE SEQUENCE [LARGE SCALE GENOMIC DNA]</scope>
    <source>
        <tissue evidence="1">Whole gametophyte</tissue>
    </source>
</reference>
<comment type="caution">
    <text evidence="1">The sequence shown here is derived from an EMBL/GenBank/DDBJ whole genome shotgun (WGS) entry which is preliminary data.</text>
</comment>
<evidence type="ECO:0000313" key="2">
    <source>
        <dbReference type="Proteomes" id="UP000077202"/>
    </source>
</evidence>
<dbReference type="AlphaFoldDB" id="A0A176WH89"/>
<dbReference type="Proteomes" id="UP000077202">
    <property type="component" value="Unassembled WGS sequence"/>
</dbReference>
<name>A0A176WH89_MARPO</name>
<dbReference type="EMBL" id="LVLJ01000779">
    <property type="protein sequence ID" value="OAE32618.1"/>
    <property type="molecule type" value="Genomic_DNA"/>
</dbReference>
<sequence length="105" mass="11616">MIAATEVVERTASYTFKCAIVTATLQERKEQFQVKELECSELQSKLAVEKNLCTQKELECKDLRVNISNAHKDLNMISSRIVSPPALVIACASGSDMGLRSKTPQ</sequence>
<keyword evidence="2" id="KW-1185">Reference proteome</keyword>
<accession>A0A176WH89</accession>
<proteinExistence type="predicted"/>
<organism evidence="1 2">
    <name type="scientific">Marchantia polymorpha subsp. ruderalis</name>
    <dbReference type="NCBI Taxonomy" id="1480154"/>
    <lineage>
        <taxon>Eukaryota</taxon>
        <taxon>Viridiplantae</taxon>
        <taxon>Streptophyta</taxon>
        <taxon>Embryophyta</taxon>
        <taxon>Marchantiophyta</taxon>
        <taxon>Marchantiopsida</taxon>
        <taxon>Marchantiidae</taxon>
        <taxon>Marchantiales</taxon>
        <taxon>Marchantiaceae</taxon>
        <taxon>Marchantia</taxon>
    </lineage>
</organism>
<evidence type="ECO:0000313" key="1">
    <source>
        <dbReference type="EMBL" id="OAE32618.1"/>
    </source>
</evidence>